<comment type="caution">
    <text evidence="7">The sequence shown here is derived from an EMBL/GenBank/DDBJ whole genome shotgun (WGS) entry which is preliminary data.</text>
</comment>
<evidence type="ECO:0000313" key="7">
    <source>
        <dbReference type="EMBL" id="KAF9483674.1"/>
    </source>
</evidence>
<dbReference type="InterPro" id="IPR051035">
    <property type="entry name" value="Mito_inheritance_9"/>
</dbReference>
<evidence type="ECO:0000256" key="2">
    <source>
        <dbReference type="ARBA" id="ARBA00005543"/>
    </source>
</evidence>
<name>A0A9P5ZBW5_9AGAR</name>
<dbReference type="PANTHER" id="PTHR36091:SF1">
    <property type="entry name" value="ALTERED INHERITANCE OF MITOCHONDRIA PROTEIN 9, MITOCHONDRIAL"/>
    <property type="match status" value="1"/>
</dbReference>
<protein>
    <recommendedName>
        <fullName evidence="3">Altered inheritance of mitochondria protein 9, mitochondrial</fullName>
    </recommendedName>
    <alternativeName>
        <fullName evidence="6">Found in mitochondrial proteome protein 29</fullName>
    </alternativeName>
</protein>
<accession>A0A9P5ZBW5</accession>
<evidence type="ECO:0000313" key="8">
    <source>
        <dbReference type="Proteomes" id="UP000807469"/>
    </source>
</evidence>
<dbReference type="SUPFAM" id="SSF56112">
    <property type="entry name" value="Protein kinase-like (PK-like)"/>
    <property type="match status" value="1"/>
</dbReference>
<evidence type="ECO:0000256" key="6">
    <source>
        <dbReference type="ARBA" id="ARBA00031849"/>
    </source>
</evidence>
<dbReference type="EMBL" id="MU155151">
    <property type="protein sequence ID" value="KAF9483674.1"/>
    <property type="molecule type" value="Genomic_DNA"/>
</dbReference>
<gene>
    <name evidence="7" type="ORF">BDN70DRAFT_827146</name>
</gene>
<evidence type="ECO:0000256" key="4">
    <source>
        <dbReference type="ARBA" id="ARBA00022946"/>
    </source>
</evidence>
<proteinExistence type="inferred from homology"/>
<dbReference type="InterPro" id="IPR011009">
    <property type="entry name" value="Kinase-like_dom_sf"/>
</dbReference>
<sequence length="576" mass="66392">MLRASVLRCRLHSCLRHPRLFSTSVSSKTNIPPRNELYEQTGGRWLFNDAQQQDIRRINFYVIELIRVACAAVGASSCLSIQKIAEGTFNKVFRLCFDNSQSVVARLPSSRMFGSGVSWVIASEVATMTLVRENYNISIPRVLAWSKESDANKNTVGWPYILMEDIDGVSLEKEWRTPEMRGTPVAELLTRVSNSMHRMTIPPFSQLGSLYFPNDLPSAPSLAAPMVFENQVRVGPIADFMWWRSYHDEPHLDRGPWDTLEDYINAAVYMERRAIERHREDPSSLSYTMSSMEDLDQIERLLDKVTALSPHLQRAIESTSPFSALFMQNILFHPDICAQNIMVPKLTAENSVTRMKDPVFIDWQGTTVLPLAVQWCVPPIARYDPRLFQQDGRPLLEVRGIDEVEWPSDMDELTLSEQEVIRAEHRIATRHVRWVENFVTVQSYAHLFILPLQRELHFLTQGILRAVADGPNLLMLLLVDIKTVWDENSENWGPCPYTLEADEVQRYEQERERQERFDAALSRLVVRLSCTHDGCVDPEDYDVSMRELECARLEWDEETCGGPFPYEEGRWGQYLR</sequence>
<evidence type="ECO:0000256" key="1">
    <source>
        <dbReference type="ARBA" id="ARBA00004173"/>
    </source>
</evidence>
<keyword evidence="4" id="KW-0809">Transit peptide</keyword>
<organism evidence="7 8">
    <name type="scientific">Pholiota conissans</name>
    <dbReference type="NCBI Taxonomy" id="109636"/>
    <lineage>
        <taxon>Eukaryota</taxon>
        <taxon>Fungi</taxon>
        <taxon>Dikarya</taxon>
        <taxon>Basidiomycota</taxon>
        <taxon>Agaricomycotina</taxon>
        <taxon>Agaricomycetes</taxon>
        <taxon>Agaricomycetidae</taxon>
        <taxon>Agaricales</taxon>
        <taxon>Agaricineae</taxon>
        <taxon>Strophariaceae</taxon>
        <taxon>Pholiota</taxon>
    </lineage>
</organism>
<comment type="similarity">
    <text evidence="2">Belongs to the AIM9 family.</text>
</comment>
<dbReference type="OrthoDB" id="2831558at2759"/>
<evidence type="ECO:0000256" key="5">
    <source>
        <dbReference type="ARBA" id="ARBA00023128"/>
    </source>
</evidence>
<dbReference type="GO" id="GO:0005739">
    <property type="term" value="C:mitochondrion"/>
    <property type="evidence" value="ECO:0007669"/>
    <property type="project" value="UniProtKB-SubCell"/>
</dbReference>
<dbReference type="PANTHER" id="PTHR36091">
    <property type="entry name" value="ALTERED INHERITANCE OF MITOCHONDRIA PROTEIN 9, MITOCHONDRIAL"/>
    <property type="match status" value="1"/>
</dbReference>
<comment type="subcellular location">
    <subcellularLocation>
        <location evidence="1">Mitochondrion</location>
    </subcellularLocation>
</comment>
<keyword evidence="5" id="KW-0496">Mitochondrion</keyword>
<keyword evidence="8" id="KW-1185">Reference proteome</keyword>
<dbReference type="AlphaFoldDB" id="A0A9P5ZBW5"/>
<dbReference type="Proteomes" id="UP000807469">
    <property type="component" value="Unassembled WGS sequence"/>
</dbReference>
<reference evidence="7" key="1">
    <citation type="submission" date="2020-11" db="EMBL/GenBank/DDBJ databases">
        <authorList>
            <consortium name="DOE Joint Genome Institute"/>
            <person name="Ahrendt S."/>
            <person name="Riley R."/>
            <person name="Andreopoulos W."/>
            <person name="Labutti K."/>
            <person name="Pangilinan J."/>
            <person name="Ruiz-Duenas F.J."/>
            <person name="Barrasa J.M."/>
            <person name="Sanchez-Garcia M."/>
            <person name="Camarero S."/>
            <person name="Miyauchi S."/>
            <person name="Serrano A."/>
            <person name="Linde D."/>
            <person name="Babiker R."/>
            <person name="Drula E."/>
            <person name="Ayuso-Fernandez I."/>
            <person name="Pacheco R."/>
            <person name="Padilla G."/>
            <person name="Ferreira P."/>
            <person name="Barriuso J."/>
            <person name="Kellner H."/>
            <person name="Castanera R."/>
            <person name="Alfaro M."/>
            <person name="Ramirez L."/>
            <person name="Pisabarro A.G."/>
            <person name="Kuo A."/>
            <person name="Tritt A."/>
            <person name="Lipzen A."/>
            <person name="He G."/>
            <person name="Yan M."/>
            <person name="Ng V."/>
            <person name="Cullen D."/>
            <person name="Martin F."/>
            <person name="Rosso M.-N."/>
            <person name="Henrissat B."/>
            <person name="Hibbett D."/>
            <person name="Martinez A.T."/>
            <person name="Grigoriev I.V."/>
        </authorList>
    </citation>
    <scope>NUCLEOTIDE SEQUENCE</scope>
    <source>
        <strain evidence="7">CIRM-BRFM 674</strain>
    </source>
</reference>
<evidence type="ECO:0000256" key="3">
    <source>
        <dbReference type="ARBA" id="ARBA00016197"/>
    </source>
</evidence>